<dbReference type="InterPro" id="IPR010310">
    <property type="entry name" value="T7SS_ESAT-6-like"/>
</dbReference>
<dbReference type="Pfam" id="PF06013">
    <property type="entry name" value="WXG100"/>
    <property type="match status" value="1"/>
</dbReference>
<dbReference type="Gene3D" id="1.10.287.1060">
    <property type="entry name" value="ESAT-6-like"/>
    <property type="match status" value="1"/>
</dbReference>
<comment type="caution">
    <text evidence="2">The sequence shown here is derived from an EMBL/GenBank/DDBJ whole genome shotgun (WGS) entry which is preliminary data.</text>
</comment>
<protein>
    <submittedName>
        <fullName evidence="2">WXG100 family type VII secretion target</fullName>
    </submittedName>
</protein>
<accession>A0A4R6SLE5</accession>
<gene>
    <name evidence="2" type="ORF">EV186_101890</name>
</gene>
<feature type="region of interest" description="Disordered" evidence="1">
    <location>
        <begin position="84"/>
        <end position="119"/>
    </location>
</feature>
<dbReference type="RefSeq" id="WP_133847764.1">
    <property type="nucleotide sequence ID" value="NZ_SNXZ01000001.1"/>
</dbReference>
<proteinExistence type="predicted"/>
<feature type="region of interest" description="Disordered" evidence="1">
    <location>
        <begin position="1"/>
        <end position="29"/>
    </location>
</feature>
<dbReference type="EMBL" id="SNXZ01000001">
    <property type="protein sequence ID" value="TDQ04929.1"/>
    <property type="molecule type" value="Genomic_DNA"/>
</dbReference>
<name>A0A4R6SLE5_LABRH</name>
<evidence type="ECO:0000313" key="2">
    <source>
        <dbReference type="EMBL" id="TDQ04929.1"/>
    </source>
</evidence>
<evidence type="ECO:0000313" key="3">
    <source>
        <dbReference type="Proteomes" id="UP000295444"/>
    </source>
</evidence>
<feature type="compositionally biased region" description="Low complexity" evidence="1">
    <location>
        <begin position="100"/>
        <end position="119"/>
    </location>
</feature>
<dbReference type="OrthoDB" id="4231069at2"/>
<reference evidence="2 3" key="1">
    <citation type="submission" date="2019-03" db="EMBL/GenBank/DDBJ databases">
        <title>Genomic Encyclopedia of Type Strains, Phase IV (KMG-IV): sequencing the most valuable type-strain genomes for metagenomic binning, comparative biology and taxonomic classification.</title>
        <authorList>
            <person name="Goeker M."/>
        </authorList>
    </citation>
    <scope>NUCLEOTIDE SEQUENCE [LARGE SCALE GENOMIC DNA]</scope>
    <source>
        <strain evidence="2 3">DSM 45361</strain>
    </source>
</reference>
<dbReference type="Proteomes" id="UP000295444">
    <property type="component" value="Unassembled WGS sequence"/>
</dbReference>
<feature type="compositionally biased region" description="Polar residues" evidence="1">
    <location>
        <begin position="11"/>
        <end position="24"/>
    </location>
</feature>
<organism evidence="2 3">
    <name type="scientific">Labedaea rhizosphaerae</name>
    <dbReference type="NCBI Taxonomy" id="598644"/>
    <lineage>
        <taxon>Bacteria</taxon>
        <taxon>Bacillati</taxon>
        <taxon>Actinomycetota</taxon>
        <taxon>Actinomycetes</taxon>
        <taxon>Pseudonocardiales</taxon>
        <taxon>Pseudonocardiaceae</taxon>
        <taxon>Labedaea</taxon>
    </lineage>
</organism>
<dbReference type="SUPFAM" id="SSF140453">
    <property type="entry name" value="EsxAB dimer-like"/>
    <property type="match status" value="1"/>
</dbReference>
<sequence>MAGANMARAQGDTSALLSASQMTDQVAERMKEHAVVLQSRLQPLEQAWVGKSSTAFQTFHTDYQTSMNRLQLKLKELAVQIRRTAAAHESADQTSNQKLASASGGDSPASSSLSANLNA</sequence>
<keyword evidence="3" id="KW-1185">Reference proteome</keyword>
<evidence type="ECO:0000256" key="1">
    <source>
        <dbReference type="SAM" id="MobiDB-lite"/>
    </source>
</evidence>
<dbReference type="AlphaFoldDB" id="A0A4R6SLE5"/>
<dbReference type="InterPro" id="IPR036689">
    <property type="entry name" value="ESAT-6-like_sf"/>
</dbReference>